<sequence>MNFHRYFAADRAPVETCVIGTGGFGRSFLAQGLRVPLMRCRVAVDREAAIAAEALASVGIEPSRIHVCTTPDEAKAAFAAGDFVAAGDLAIVLDLPVEVVVEATGHPEAGARHARLAIEAGKHLAVVSKELDSVVGPGLARMAAERGVVATPVDGDQPSLLIGLVTWAQTLGFEIVAAGKSSEYDFVYDAAGEELTSNGRSIAAPGMAAHLALGARPVTETVAARASVAAMLPQRAVPDLCELLIVGNATGFRPDRPDLHAPIARIGEVPDLFARREEGGLLAGEERIDVFHCLRAPHEPSFAGGVFVVVRCTDRATWEMLAEKGHVVSRSGATAMLYLPRHLLGLEAATTILDAALHGASGGGMDPCPHLDLVARALVDLPAGGTLAMGGHHHTIEGTSAELVPAAPLTPEAPAPFYLAANRALVRPVTAGQLVTMADIAVEEGSELLTLRRYQDAAFFGVAASHPVAADAPSSAKSHIVGGGEPSQHAV</sequence>
<comment type="caution">
    <text evidence="2">The sequence shown here is derived from an EMBL/GenBank/DDBJ whole genome shotgun (WGS) entry which is preliminary data.</text>
</comment>
<dbReference type="PANTHER" id="PTHR37850">
    <property type="entry name" value="STRU PROTEIN"/>
    <property type="match status" value="1"/>
</dbReference>
<dbReference type="Proteomes" id="UP001202867">
    <property type="component" value="Unassembled WGS sequence"/>
</dbReference>
<dbReference type="Gene3D" id="3.40.50.720">
    <property type="entry name" value="NAD(P)-binding Rossmann-like Domain"/>
    <property type="match status" value="1"/>
</dbReference>
<feature type="domain" description="Oxidoreductase DRL-like catalytic" evidence="1">
    <location>
        <begin position="155"/>
        <end position="348"/>
    </location>
</feature>
<keyword evidence="2" id="KW-0966">Cell projection</keyword>
<dbReference type="EMBL" id="JALKCG010000001">
    <property type="protein sequence ID" value="MCK0207343.1"/>
    <property type="molecule type" value="Genomic_DNA"/>
</dbReference>
<reference evidence="2 3" key="1">
    <citation type="submission" date="2022-04" db="EMBL/GenBank/DDBJ databases">
        <authorList>
            <person name="Grouzdev D.S."/>
            <person name="Pantiukh K.S."/>
            <person name="Krutkina M.S."/>
        </authorList>
    </citation>
    <scope>NUCLEOTIDE SEQUENCE [LARGE SCALE GENOMIC DNA]</scope>
    <source>
        <strain evidence="2 3">Jip08</strain>
    </source>
</reference>
<keyword evidence="3" id="KW-1185">Reference proteome</keyword>
<reference evidence="3" key="2">
    <citation type="submission" date="2023-07" db="EMBL/GenBank/DDBJ databases">
        <title>Ancylobacter moscoviensis sp. nov., facultatively methylotrophic bacteria from activated sludge and the reclassification of Starkeya novella (Starkey 1934) Kelly et al. 2000 as Ancylobacter novellus comb. nov., Starkeya koreensis Im et al. 2006 as Ancylobacter koreensis comb.nov., Angulomicrobium tetraedrale Vasil'eva et al. 1986 as Ancylobacter tetraedralis comb. nov., Angulomicrobium amanitiforme Fritz et al. 2004 as Ancylobacter amanitiformis comb. nov. and Methylorhabdus multivorans Doronina et al. 1996 as Ancylobacter multivorans comb. nov. and emended description of the genus Ancylobacter.</title>
        <authorList>
            <person name="Doronina N."/>
            <person name="Chemodurova A."/>
            <person name="Grouzdev D."/>
            <person name="Koziaeva V."/>
            <person name="Shi W."/>
            <person name="Wu L."/>
            <person name="Kaparullina E."/>
        </authorList>
    </citation>
    <scope>NUCLEOTIDE SEQUENCE [LARGE SCALE GENOMIC DNA]</scope>
    <source>
        <strain evidence="3">Jip08</strain>
    </source>
</reference>
<evidence type="ECO:0000259" key="1">
    <source>
        <dbReference type="Pfam" id="PF21135"/>
    </source>
</evidence>
<evidence type="ECO:0000313" key="3">
    <source>
        <dbReference type="Proteomes" id="UP001202867"/>
    </source>
</evidence>
<dbReference type="SUPFAM" id="SSF51735">
    <property type="entry name" value="NAD(P)-binding Rossmann-fold domains"/>
    <property type="match status" value="1"/>
</dbReference>
<evidence type="ECO:0000313" key="2">
    <source>
        <dbReference type="EMBL" id="MCK0207343.1"/>
    </source>
</evidence>
<organism evidence="2 3">
    <name type="scientific">Ancylobacter koreensis</name>
    <dbReference type="NCBI Taxonomy" id="266121"/>
    <lineage>
        <taxon>Bacteria</taxon>
        <taxon>Pseudomonadati</taxon>
        <taxon>Pseudomonadota</taxon>
        <taxon>Alphaproteobacteria</taxon>
        <taxon>Hyphomicrobiales</taxon>
        <taxon>Xanthobacteraceae</taxon>
        <taxon>Ancylobacter</taxon>
    </lineage>
</organism>
<dbReference type="InterPro" id="IPR048423">
    <property type="entry name" value="DRL_cat"/>
</dbReference>
<accession>A0ABT0DJ78</accession>
<proteinExistence type="predicted"/>
<dbReference type="Pfam" id="PF21135">
    <property type="entry name" value="DRL_cat"/>
    <property type="match status" value="1"/>
</dbReference>
<name>A0ABT0DJ78_9HYPH</name>
<gene>
    <name evidence="2" type="ORF">MWN33_04775</name>
</gene>
<dbReference type="RefSeq" id="WP_247199235.1">
    <property type="nucleotide sequence ID" value="NZ_JALKCG010000001.1"/>
</dbReference>
<keyword evidence="2" id="KW-0969">Cilium</keyword>
<keyword evidence="2" id="KW-0282">Flagellum</keyword>
<protein>
    <submittedName>
        <fullName evidence="2">Flagellar biosynthesis protein FlgA</fullName>
    </submittedName>
</protein>
<dbReference type="PANTHER" id="PTHR37850:SF3">
    <property type="entry name" value="BLR7815 PROTEIN"/>
    <property type="match status" value="1"/>
</dbReference>
<dbReference type="InterPro" id="IPR036291">
    <property type="entry name" value="NAD(P)-bd_dom_sf"/>
</dbReference>